<evidence type="ECO:0000256" key="1">
    <source>
        <dbReference type="SAM" id="Phobius"/>
    </source>
</evidence>
<dbReference type="Proteomes" id="UP000275076">
    <property type="component" value="Unassembled WGS sequence"/>
</dbReference>
<name>A0A3R9P0Z9_9BACI</name>
<dbReference type="AlphaFoldDB" id="A0A3R9P0Z9"/>
<feature type="transmembrane region" description="Helical" evidence="1">
    <location>
        <begin position="91"/>
        <end position="113"/>
    </location>
</feature>
<dbReference type="EMBL" id="RBVX01000037">
    <property type="protein sequence ID" value="RSL30453.1"/>
    <property type="molecule type" value="Genomic_DNA"/>
</dbReference>
<feature type="transmembrane region" description="Helical" evidence="1">
    <location>
        <begin position="60"/>
        <end position="79"/>
    </location>
</feature>
<organism evidence="2 3">
    <name type="scientific">Salibacterium salarium</name>
    <dbReference type="NCBI Taxonomy" id="284579"/>
    <lineage>
        <taxon>Bacteria</taxon>
        <taxon>Bacillati</taxon>
        <taxon>Bacillota</taxon>
        <taxon>Bacilli</taxon>
        <taxon>Bacillales</taxon>
        <taxon>Bacillaceae</taxon>
    </lineage>
</organism>
<accession>A0A3R9P0Z9</accession>
<sequence length="153" mass="17664">MAFAVFFFAAWFISTAFILMPKKLSIIENTFVFIVILVVSINWGWIVYEGMELIKLTEQAMNYTAFLLLRSIIIPMILVTQLNLIHKSNSMFVIIVSLIILLFFSSLSSIFNITDYVKWNLGYDAIYYLMLHVIAYSSLLLIRKVAKNEVTNT</sequence>
<evidence type="ECO:0000313" key="2">
    <source>
        <dbReference type="EMBL" id="RSL30453.1"/>
    </source>
</evidence>
<dbReference type="OrthoDB" id="2626715at2"/>
<keyword evidence="1" id="KW-1133">Transmembrane helix</keyword>
<dbReference type="RefSeq" id="WP_125560660.1">
    <property type="nucleotide sequence ID" value="NZ_RBVX01000037.1"/>
</dbReference>
<comment type="caution">
    <text evidence="2">The sequence shown here is derived from an EMBL/GenBank/DDBJ whole genome shotgun (WGS) entry which is preliminary data.</text>
</comment>
<reference evidence="2 3" key="1">
    <citation type="submission" date="2018-10" db="EMBL/GenBank/DDBJ databases">
        <title>Draft genome sequence of Bacillus salarius IM0101, isolated from a hypersaline soil in Inner Mongolia, China.</title>
        <authorList>
            <person name="Yamprayoonswat W."/>
            <person name="Boonvisut S."/>
            <person name="Jumpathong W."/>
            <person name="Sittihan S."/>
            <person name="Ruangsuj P."/>
            <person name="Wanthongcharoen S."/>
            <person name="Thongpramul N."/>
            <person name="Pimmason S."/>
            <person name="Yu B."/>
            <person name="Yasawong M."/>
        </authorList>
    </citation>
    <scope>NUCLEOTIDE SEQUENCE [LARGE SCALE GENOMIC DNA]</scope>
    <source>
        <strain evidence="2 3">IM0101</strain>
    </source>
</reference>
<protein>
    <submittedName>
        <fullName evidence="2">Uncharacterized protein</fullName>
    </submittedName>
</protein>
<keyword evidence="3" id="KW-1185">Reference proteome</keyword>
<keyword evidence="1" id="KW-0812">Transmembrane</keyword>
<feature type="transmembrane region" description="Helical" evidence="1">
    <location>
        <begin position="6"/>
        <end position="24"/>
    </location>
</feature>
<evidence type="ECO:0000313" key="3">
    <source>
        <dbReference type="Proteomes" id="UP000275076"/>
    </source>
</evidence>
<keyword evidence="1" id="KW-0472">Membrane</keyword>
<feature type="transmembrane region" description="Helical" evidence="1">
    <location>
        <begin position="31"/>
        <end position="48"/>
    </location>
</feature>
<gene>
    <name evidence="2" type="ORF">D7Z54_26170</name>
</gene>
<proteinExistence type="predicted"/>
<feature type="transmembrane region" description="Helical" evidence="1">
    <location>
        <begin position="125"/>
        <end position="142"/>
    </location>
</feature>